<protein>
    <submittedName>
        <fullName evidence="1">Uncharacterized protein</fullName>
    </submittedName>
</protein>
<dbReference type="AlphaFoldDB" id="X1BZS3"/>
<feature type="non-terminal residue" evidence="1">
    <location>
        <position position="1"/>
    </location>
</feature>
<sequence>DQGYGDTMEGTFCPLLQSVPNACELVYDGDDLALFKLVH</sequence>
<name>X1BZS3_9ZZZZ</name>
<proteinExistence type="predicted"/>
<dbReference type="EMBL" id="BART01011970">
    <property type="protein sequence ID" value="GAG89718.1"/>
    <property type="molecule type" value="Genomic_DNA"/>
</dbReference>
<accession>X1BZS3</accession>
<reference evidence="1" key="1">
    <citation type="journal article" date="2014" name="Front. Microbiol.">
        <title>High frequency of phylogenetically diverse reductive dehalogenase-homologous genes in deep subseafloor sedimentary metagenomes.</title>
        <authorList>
            <person name="Kawai M."/>
            <person name="Futagami T."/>
            <person name="Toyoda A."/>
            <person name="Takaki Y."/>
            <person name="Nishi S."/>
            <person name="Hori S."/>
            <person name="Arai W."/>
            <person name="Tsubouchi T."/>
            <person name="Morono Y."/>
            <person name="Uchiyama I."/>
            <person name="Ito T."/>
            <person name="Fujiyama A."/>
            <person name="Inagaki F."/>
            <person name="Takami H."/>
        </authorList>
    </citation>
    <scope>NUCLEOTIDE SEQUENCE</scope>
    <source>
        <strain evidence="1">Expedition CK06-06</strain>
    </source>
</reference>
<evidence type="ECO:0000313" key="1">
    <source>
        <dbReference type="EMBL" id="GAG89718.1"/>
    </source>
</evidence>
<organism evidence="1">
    <name type="scientific">marine sediment metagenome</name>
    <dbReference type="NCBI Taxonomy" id="412755"/>
    <lineage>
        <taxon>unclassified sequences</taxon>
        <taxon>metagenomes</taxon>
        <taxon>ecological metagenomes</taxon>
    </lineage>
</organism>
<comment type="caution">
    <text evidence="1">The sequence shown here is derived from an EMBL/GenBank/DDBJ whole genome shotgun (WGS) entry which is preliminary data.</text>
</comment>
<gene>
    <name evidence="1" type="ORF">S01H4_25222</name>
</gene>